<evidence type="ECO:0000256" key="1">
    <source>
        <dbReference type="ARBA" id="ARBA00004496"/>
    </source>
</evidence>
<keyword evidence="2" id="KW-0963">Cytoplasm</keyword>
<keyword evidence="3 8" id="KW-0597">Phosphoprotein</keyword>
<dbReference type="Proteomes" id="UP000305238">
    <property type="component" value="Unassembled WGS sequence"/>
</dbReference>
<dbReference type="InterPro" id="IPR016032">
    <property type="entry name" value="Sig_transdc_resp-reg_C-effctor"/>
</dbReference>
<gene>
    <name evidence="13" type="ORF">ETD96_09980</name>
</gene>
<dbReference type="PROSITE" id="PS50110">
    <property type="entry name" value="RESPONSE_REGULATORY"/>
    <property type="match status" value="1"/>
</dbReference>
<feature type="DNA-binding region" description="OmpR/PhoB-type" evidence="9">
    <location>
        <begin position="119"/>
        <end position="222"/>
    </location>
</feature>
<evidence type="ECO:0000256" key="7">
    <source>
        <dbReference type="ARBA" id="ARBA00023163"/>
    </source>
</evidence>
<evidence type="ECO:0000313" key="14">
    <source>
        <dbReference type="Proteomes" id="UP000305238"/>
    </source>
</evidence>
<comment type="caution">
    <text evidence="13">The sequence shown here is derived from an EMBL/GenBank/DDBJ whole genome shotgun (WGS) entry which is preliminary data.</text>
</comment>
<evidence type="ECO:0000259" key="12">
    <source>
        <dbReference type="PROSITE" id="PS51755"/>
    </source>
</evidence>
<proteinExistence type="predicted"/>
<dbReference type="InterPro" id="IPR001867">
    <property type="entry name" value="OmpR/PhoB-type_DNA-bd"/>
</dbReference>
<evidence type="ECO:0000256" key="9">
    <source>
        <dbReference type="PROSITE-ProRule" id="PRU01091"/>
    </source>
</evidence>
<evidence type="ECO:0000256" key="4">
    <source>
        <dbReference type="ARBA" id="ARBA00023012"/>
    </source>
</evidence>
<keyword evidence="5" id="KW-0805">Transcription regulation</keyword>
<dbReference type="GO" id="GO:0000156">
    <property type="term" value="F:phosphorelay response regulator activity"/>
    <property type="evidence" value="ECO:0007669"/>
    <property type="project" value="TreeGrafter"/>
</dbReference>
<dbReference type="EMBL" id="VCKZ01000050">
    <property type="protein sequence ID" value="TMR40563.1"/>
    <property type="molecule type" value="Genomic_DNA"/>
</dbReference>
<dbReference type="Pfam" id="PF00072">
    <property type="entry name" value="Response_reg"/>
    <property type="match status" value="1"/>
</dbReference>
<dbReference type="Gene3D" id="3.40.50.2300">
    <property type="match status" value="1"/>
</dbReference>
<dbReference type="Pfam" id="PF00486">
    <property type="entry name" value="Trans_reg_C"/>
    <property type="match status" value="1"/>
</dbReference>
<dbReference type="InterPro" id="IPR039420">
    <property type="entry name" value="WalR-like"/>
</dbReference>
<evidence type="ECO:0000256" key="2">
    <source>
        <dbReference type="ARBA" id="ARBA00022490"/>
    </source>
</evidence>
<dbReference type="PANTHER" id="PTHR48111">
    <property type="entry name" value="REGULATOR OF RPOS"/>
    <property type="match status" value="1"/>
</dbReference>
<keyword evidence="4" id="KW-0902">Two-component regulatory system</keyword>
<dbReference type="SMART" id="SM00448">
    <property type="entry name" value="REC"/>
    <property type="match status" value="1"/>
</dbReference>
<dbReference type="InterPro" id="IPR036388">
    <property type="entry name" value="WH-like_DNA-bd_sf"/>
</dbReference>
<evidence type="ECO:0000256" key="8">
    <source>
        <dbReference type="PROSITE-ProRule" id="PRU00169"/>
    </source>
</evidence>
<dbReference type="PANTHER" id="PTHR48111:SF50">
    <property type="entry name" value="KDP OPERON TRANSCRIPTIONAL REGULATORY PROTEIN KDPE"/>
    <property type="match status" value="1"/>
</dbReference>
<evidence type="ECO:0000259" key="11">
    <source>
        <dbReference type="PROSITE" id="PS50110"/>
    </source>
</evidence>
<reference evidence="13 14" key="1">
    <citation type="submission" date="2019-05" db="EMBL/GenBank/DDBJ databases">
        <title>Draft genome sequence of Actinomadura geliboluensis A8036.</title>
        <authorList>
            <person name="Saricaoglu S."/>
            <person name="Isik K."/>
        </authorList>
    </citation>
    <scope>NUCLEOTIDE SEQUENCE [LARGE SCALE GENOMIC DNA]</scope>
    <source>
        <strain evidence="13 14">A8036</strain>
    </source>
</reference>
<evidence type="ECO:0000313" key="13">
    <source>
        <dbReference type="EMBL" id="TMR40563.1"/>
    </source>
</evidence>
<dbReference type="GO" id="GO:0032993">
    <property type="term" value="C:protein-DNA complex"/>
    <property type="evidence" value="ECO:0007669"/>
    <property type="project" value="TreeGrafter"/>
</dbReference>
<dbReference type="OrthoDB" id="5511894at2"/>
<dbReference type="Gene3D" id="1.10.10.10">
    <property type="entry name" value="Winged helix-like DNA-binding domain superfamily/Winged helix DNA-binding domain"/>
    <property type="match status" value="1"/>
</dbReference>
<feature type="modified residue" description="4-aspartylphosphate" evidence="8">
    <location>
        <position position="52"/>
    </location>
</feature>
<evidence type="ECO:0000256" key="5">
    <source>
        <dbReference type="ARBA" id="ARBA00023015"/>
    </source>
</evidence>
<dbReference type="AlphaFoldDB" id="A0A5S4H5R6"/>
<dbReference type="FunFam" id="3.40.50.2300:FF:000021">
    <property type="entry name" value="Two-component system response regulator KdpE"/>
    <property type="match status" value="1"/>
</dbReference>
<dbReference type="SMART" id="SM00862">
    <property type="entry name" value="Trans_reg_C"/>
    <property type="match status" value="1"/>
</dbReference>
<dbReference type="GO" id="GO:0005829">
    <property type="term" value="C:cytosol"/>
    <property type="evidence" value="ECO:0007669"/>
    <property type="project" value="TreeGrafter"/>
</dbReference>
<dbReference type="PROSITE" id="PS51755">
    <property type="entry name" value="OMPR_PHOB"/>
    <property type="match status" value="1"/>
</dbReference>
<dbReference type="RefSeq" id="WP_138636033.1">
    <property type="nucleotide sequence ID" value="NZ_VCKZ01000050.1"/>
</dbReference>
<feature type="domain" description="OmpR/PhoB-type" evidence="12">
    <location>
        <begin position="119"/>
        <end position="222"/>
    </location>
</feature>
<dbReference type="SUPFAM" id="SSF52172">
    <property type="entry name" value="CheY-like"/>
    <property type="match status" value="1"/>
</dbReference>
<dbReference type="CDD" id="cd00383">
    <property type="entry name" value="trans_reg_C"/>
    <property type="match status" value="1"/>
</dbReference>
<accession>A0A5S4H5R6</accession>
<feature type="domain" description="Response regulatory" evidence="11">
    <location>
        <begin position="3"/>
        <end position="116"/>
    </location>
</feature>
<protein>
    <submittedName>
        <fullName evidence="13">Response regulator</fullName>
    </submittedName>
</protein>
<dbReference type="GO" id="GO:0042802">
    <property type="term" value="F:identical protein binding"/>
    <property type="evidence" value="ECO:0007669"/>
    <property type="project" value="UniProtKB-ARBA"/>
</dbReference>
<dbReference type="GO" id="GO:0000987">
    <property type="term" value="F:cis-regulatory region sequence-specific DNA binding"/>
    <property type="evidence" value="ECO:0007669"/>
    <property type="project" value="UniProtKB-ARBA"/>
</dbReference>
<comment type="subcellular location">
    <subcellularLocation>
        <location evidence="1">Cytoplasm</location>
    </subcellularLocation>
</comment>
<sequence>MTRVLVVDDEPQLLRALRINLRARDYEVDVAADGTTALRRAGSWHPDLVVLDLGLPDLEGIEVIHGLRGWTEVPIIVLSGRAGSRDKVEALEAGADDYVTKPFDIEELVARIRAVSRRAPSAEAAAATVEVGGHTIDLAAKTVSDGVHLTPTEWRLLDVLLRNPGKLVAQQQLLTTVWGPAYKSETHYLRQYMAQLRRKLENDPAHPRHLLTEPGMGYRYQP</sequence>
<evidence type="ECO:0000256" key="10">
    <source>
        <dbReference type="SAM" id="MobiDB-lite"/>
    </source>
</evidence>
<name>A0A5S4H5R6_9ACTN</name>
<dbReference type="InterPro" id="IPR001789">
    <property type="entry name" value="Sig_transdc_resp-reg_receiver"/>
</dbReference>
<feature type="region of interest" description="Disordered" evidence="10">
    <location>
        <begin position="203"/>
        <end position="222"/>
    </location>
</feature>
<organism evidence="13 14">
    <name type="scientific">Actinomadura geliboluensis</name>
    <dbReference type="NCBI Taxonomy" id="882440"/>
    <lineage>
        <taxon>Bacteria</taxon>
        <taxon>Bacillati</taxon>
        <taxon>Actinomycetota</taxon>
        <taxon>Actinomycetes</taxon>
        <taxon>Streptosporangiales</taxon>
        <taxon>Thermomonosporaceae</taxon>
        <taxon>Actinomadura</taxon>
    </lineage>
</organism>
<dbReference type="GO" id="GO:0045893">
    <property type="term" value="P:positive regulation of DNA-templated transcription"/>
    <property type="evidence" value="ECO:0007669"/>
    <property type="project" value="UniProtKB-ARBA"/>
</dbReference>
<dbReference type="InterPro" id="IPR011006">
    <property type="entry name" value="CheY-like_superfamily"/>
</dbReference>
<keyword evidence="14" id="KW-1185">Reference proteome</keyword>
<dbReference type="CDD" id="cd17620">
    <property type="entry name" value="REC_OmpR_KdpE-like"/>
    <property type="match status" value="1"/>
</dbReference>
<dbReference type="Gene3D" id="6.10.250.690">
    <property type="match status" value="1"/>
</dbReference>
<evidence type="ECO:0000256" key="6">
    <source>
        <dbReference type="ARBA" id="ARBA00023125"/>
    </source>
</evidence>
<keyword evidence="7" id="KW-0804">Transcription</keyword>
<dbReference type="SUPFAM" id="SSF46894">
    <property type="entry name" value="C-terminal effector domain of the bipartite response regulators"/>
    <property type="match status" value="1"/>
</dbReference>
<evidence type="ECO:0000256" key="3">
    <source>
        <dbReference type="ARBA" id="ARBA00022553"/>
    </source>
</evidence>
<keyword evidence="6 9" id="KW-0238">DNA-binding</keyword>